<keyword evidence="4 8" id="KW-0808">Transferase</keyword>
<dbReference type="CDD" id="cd02440">
    <property type="entry name" value="AdoMet_MTases"/>
    <property type="match status" value="1"/>
</dbReference>
<dbReference type="EMBL" id="AFWT01000040">
    <property type="protein sequence ID" value="EGV28338.1"/>
    <property type="molecule type" value="Genomic_DNA"/>
</dbReference>
<dbReference type="PANTHER" id="PTHR11579:SF18">
    <property type="entry name" value="PROTEIN-L-ISOASPARTATE O-METHYLTRANSFERASE"/>
    <property type="match status" value="1"/>
</dbReference>
<protein>
    <recommendedName>
        <fullName evidence="2">Protein-L-isoaspartate O-methyltransferase</fullName>
    </recommendedName>
    <alternativeName>
        <fullName evidence="6">Protein L-isoaspartyl methyltransferase</fullName>
    </alternativeName>
</protein>
<dbReference type="SMART" id="SM00650">
    <property type="entry name" value="rADc"/>
    <property type="match status" value="1"/>
</dbReference>
<evidence type="ECO:0000256" key="1">
    <source>
        <dbReference type="ARBA" id="ARBA00005369"/>
    </source>
</evidence>
<evidence type="ECO:0000313" key="9">
    <source>
        <dbReference type="Proteomes" id="UP000004200"/>
    </source>
</evidence>
<sequence length="221" mass="23884">MEESIELARFNMIQQQIRPWGVLDDRALEAMTEIPREPFVPDAYLGLAYSDIEIPIGSAASMLAPRIVGHLLQALAVKPGDKVLEIGTGSGYVSACLSWLGARVFSLEIDATLAAEARQRLAALKFERIEIREADGLAGPAADAPFEAIAVTGSMPTDASLDMLKGQLAIGGRLFCVIGEDPLMQATLITRLSKRDFRRQPLFETSVPALRNVAEPAGFAF</sequence>
<dbReference type="InterPro" id="IPR029063">
    <property type="entry name" value="SAM-dependent_MTases_sf"/>
</dbReference>
<dbReference type="OrthoDB" id="9810066at2"/>
<reference evidence="8 9" key="1">
    <citation type="submission" date="2011-06" db="EMBL/GenBank/DDBJ databases">
        <title>The draft genome of Thiorhodococcus drewsii AZ1.</title>
        <authorList>
            <consortium name="US DOE Joint Genome Institute (JGI-PGF)"/>
            <person name="Lucas S."/>
            <person name="Han J."/>
            <person name="Lapidus A."/>
            <person name="Cheng J.-F."/>
            <person name="Goodwin L."/>
            <person name="Pitluck S."/>
            <person name="Peters L."/>
            <person name="Land M.L."/>
            <person name="Hauser L."/>
            <person name="Vogl K."/>
            <person name="Liu Z."/>
            <person name="Imhoff J."/>
            <person name="Thiel V."/>
            <person name="Frigaard N.-U."/>
            <person name="Bryant D.A."/>
            <person name="Woyke T.J."/>
        </authorList>
    </citation>
    <scope>NUCLEOTIDE SEQUENCE [LARGE SCALE GENOMIC DNA]</scope>
    <source>
        <strain evidence="8 9">AZ1</strain>
    </source>
</reference>
<dbReference type="RefSeq" id="WP_007042584.1">
    <property type="nucleotide sequence ID" value="NZ_AFWT01000040.1"/>
</dbReference>
<dbReference type="GO" id="GO:0004719">
    <property type="term" value="F:protein-L-isoaspartate (D-aspartate) O-methyltransferase activity"/>
    <property type="evidence" value="ECO:0007669"/>
    <property type="project" value="InterPro"/>
</dbReference>
<dbReference type="PANTHER" id="PTHR11579">
    <property type="entry name" value="PROTEIN-L-ISOASPARTATE O-METHYLTRANSFERASE"/>
    <property type="match status" value="1"/>
</dbReference>
<evidence type="ECO:0000256" key="4">
    <source>
        <dbReference type="ARBA" id="ARBA00022679"/>
    </source>
</evidence>
<keyword evidence="9" id="KW-1185">Reference proteome</keyword>
<dbReference type="eggNOG" id="COG2518">
    <property type="taxonomic scope" value="Bacteria"/>
</dbReference>
<dbReference type="SUPFAM" id="SSF53335">
    <property type="entry name" value="S-adenosyl-L-methionine-dependent methyltransferases"/>
    <property type="match status" value="1"/>
</dbReference>
<accession>G2E6D8</accession>
<keyword evidence="3 8" id="KW-0489">Methyltransferase</keyword>
<dbReference type="Proteomes" id="UP000004200">
    <property type="component" value="Unassembled WGS sequence"/>
</dbReference>
<feature type="domain" description="Ribosomal RNA adenine methylase transferase N-terminal" evidence="7">
    <location>
        <begin position="67"/>
        <end position="214"/>
    </location>
</feature>
<organism evidence="8 9">
    <name type="scientific">Thiorhodococcus drewsii AZ1</name>
    <dbReference type="NCBI Taxonomy" id="765913"/>
    <lineage>
        <taxon>Bacteria</taxon>
        <taxon>Pseudomonadati</taxon>
        <taxon>Pseudomonadota</taxon>
        <taxon>Gammaproteobacteria</taxon>
        <taxon>Chromatiales</taxon>
        <taxon>Chromatiaceae</taxon>
        <taxon>Thiorhodococcus</taxon>
    </lineage>
</organism>
<dbReference type="InterPro" id="IPR020596">
    <property type="entry name" value="rRNA_Ade_Mease_Trfase_CS"/>
</dbReference>
<dbReference type="Pfam" id="PF01135">
    <property type="entry name" value="PCMT"/>
    <property type="match status" value="1"/>
</dbReference>
<comment type="similarity">
    <text evidence="1">Belongs to the methyltransferase superfamily. L-isoaspartyl/D-aspartyl protein methyltransferase family.</text>
</comment>
<keyword evidence="5" id="KW-0949">S-adenosyl-L-methionine</keyword>
<evidence type="ECO:0000313" key="8">
    <source>
        <dbReference type="EMBL" id="EGV28338.1"/>
    </source>
</evidence>
<dbReference type="AlphaFoldDB" id="G2E6D8"/>
<dbReference type="PROSITE" id="PS01131">
    <property type="entry name" value="RRNA_A_DIMETH"/>
    <property type="match status" value="1"/>
</dbReference>
<name>G2E6D8_9GAMM</name>
<dbReference type="GO" id="GO:0005737">
    <property type="term" value="C:cytoplasm"/>
    <property type="evidence" value="ECO:0007669"/>
    <property type="project" value="TreeGrafter"/>
</dbReference>
<evidence type="ECO:0000256" key="3">
    <source>
        <dbReference type="ARBA" id="ARBA00022603"/>
    </source>
</evidence>
<proteinExistence type="inferred from homology"/>
<dbReference type="GO" id="GO:0000179">
    <property type="term" value="F:rRNA (adenine-N6,N6-)-dimethyltransferase activity"/>
    <property type="evidence" value="ECO:0007669"/>
    <property type="project" value="InterPro"/>
</dbReference>
<evidence type="ECO:0000256" key="2">
    <source>
        <dbReference type="ARBA" id="ARBA00013346"/>
    </source>
</evidence>
<dbReference type="InterPro" id="IPR020598">
    <property type="entry name" value="rRNA_Ade_methylase_Trfase_N"/>
</dbReference>
<comment type="caution">
    <text evidence="8">The sequence shown here is derived from an EMBL/GenBank/DDBJ whole genome shotgun (WGS) entry which is preliminary data.</text>
</comment>
<evidence type="ECO:0000256" key="5">
    <source>
        <dbReference type="ARBA" id="ARBA00022691"/>
    </source>
</evidence>
<dbReference type="Gene3D" id="3.40.50.150">
    <property type="entry name" value="Vaccinia Virus protein VP39"/>
    <property type="match status" value="1"/>
</dbReference>
<dbReference type="PATRIC" id="fig|765913.3.peg.3937"/>
<gene>
    <name evidence="8" type="ORF">ThidrDRAFT_3871</name>
</gene>
<evidence type="ECO:0000259" key="7">
    <source>
        <dbReference type="SMART" id="SM00650"/>
    </source>
</evidence>
<evidence type="ECO:0000256" key="6">
    <source>
        <dbReference type="ARBA" id="ARBA00030757"/>
    </source>
</evidence>
<dbReference type="InterPro" id="IPR000682">
    <property type="entry name" value="PCMT"/>
</dbReference>
<dbReference type="STRING" id="765913.ThidrDRAFT_3871"/>